<dbReference type="GO" id="GO:2000042">
    <property type="term" value="P:negative regulation of double-strand break repair via homologous recombination"/>
    <property type="evidence" value="ECO:0007669"/>
    <property type="project" value="TreeGrafter"/>
</dbReference>
<evidence type="ECO:0000313" key="2">
    <source>
        <dbReference type="Proteomes" id="UP000694397"/>
    </source>
</evidence>
<reference evidence="1 2" key="1">
    <citation type="submission" date="2019-04" db="EMBL/GenBank/DDBJ databases">
        <authorList>
            <consortium name="Wellcome Sanger Institute Data Sharing"/>
        </authorList>
    </citation>
    <scope>NUCLEOTIDE SEQUENCE [LARGE SCALE GENOMIC DNA]</scope>
</reference>
<proteinExistence type="predicted"/>
<dbReference type="OrthoDB" id="5963356at2759"/>
<reference evidence="1" key="2">
    <citation type="submission" date="2025-08" db="UniProtKB">
        <authorList>
            <consortium name="Ensembl"/>
        </authorList>
    </citation>
    <scope>IDENTIFICATION</scope>
</reference>
<protein>
    <submittedName>
        <fullName evidence="1">Zgc:101664</fullName>
    </submittedName>
</protein>
<dbReference type="GO" id="GO:2001034">
    <property type="term" value="P:positive regulation of double-strand break repair via nonhomologous end joining"/>
    <property type="evidence" value="ECO:0007669"/>
    <property type="project" value="TreeGrafter"/>
</dbReference>
<dbReference type="AlphaFoldDB" id="A0A8C9SHJ1"/>
<sequence length="167" mass="19389">KEDRAACYLIWNLSNLVNIAEKSLEEFPCRTIPPFTPWFPSGRCAMRSWSVFKQGSAFNKTIHPFSGHFQKVVERFRLHSLQRAKWIIAELNCVTSSLEDVWTVLTRTMRQSKLPTCNANIQRDLAQIWVFCDVLYSEYVGHFLKREFKLTGQISLSVHKQGAVFSM</sequence>
<reference evidence="1" key="3">
    <citation type="submission" date="2025-09" db="UniProtKB">
        <authorList>
            <consortium name="Ensembl"/>
        </authorList>
    </citation>
    <scope>IDENTIFICATION</scope>
</reference>
<dbReference type="GeneTree" id="ENSGT00530000065159"/>
<dbReference type="InterPro" id="IPR039996">
    <property type="entry name" value="Shieldin_RINN1"/>
</dbReference>
<dbReference type="PANTHER" id="PTHR41404:SF1">
    <property type="entry name" value="SHIELDIN COMPLEX SUBUNIT 3"/>
    <property type="match status" value="1"/>
</dbReference>
<accession>A0A8C9SHJ1</accession>
<gene>
    <name evidence="1" type="primary">SHLD3</name>
</gene>
<organism evidence="1 2">
    <name type="scientific">Scleropages formosus</name>
    <name type="common">Asian bonytongue</name>
    <name type="synonym">Osteoglossum formosum</name>
    <dbReference type="NCBI Taxonomy" id="113540"/>
    <lineage>
        <taxon>Eukaryota</taxon>
        <taxon>Metazoa</taxon>
        <taxon>Chordata</taxon>
        <taxon>Craniata</taxon>
        <taxon>Vertebrata</taxon>
        <taxon>Euteleostomi</taxon>
        <taxon>Actinopterygii</taxon>
        <taxon>Neopterygii</taxon>
        <taxon>Teleostei</taxon>
        <taxon>Osteoglossocephala</taxon>
        <taxon>Osteoglossomorpha</taxon>
        <taxon>Osteoglossiformes</taxon>
        <taxon>Osteoglossidae</taxon>
        <taxon>Scleropages</taxon>
    </lineage>
</organism>
<evidence type="ECO:0000313" key="1">
    <source>
        <dbReference type="Ensembl" id="ENSSFOP00015034617.2"/>
    </source>
</evidence>
<dbReference type="PANTHER" id="PTHR41404">
    <property type="entry name" value="SHIELDIN COMPLEX SUBUNIT 3"/>
    <property type="match status" value="1"/>
</dbReference>
<dbReference type="Proteomes" id="UP000694397">
    <property type="component" value="Chromosome 17"/>
</dbReference>
<keyword evidence="2" id="KW-1185">Reference proteome</keyword>
<dbReference type="GO" id="GO:0045830">
    <property type="term" value="P:positive regulation of isotype switching"/>
    <property type="evidence" value="ECO:0007669"/>
    <property type="project" value="TreeGrafter"/>
</dbReference>
<dbReference type="Ensembl" id="ENSSFOT00015034997.2">
    <property type="protein sequence ID" value="ENSSFOP00015034617.2"/>
    <property type="gene ID" value="ENSSFOG00015022059.2"/>
</dbReference>
<name>A0A8C9SHJ1_SCLFO</name>